<evidence type="ECO:0000313" key="3">
    <source>
        <dbReference type="EMBL" id="BEI89268.1"/>
    </source>
</evidence>
<accession>A0AA48III2</accession>
<dbReference type="RefSeq" id="XP_060454534.1">
    <property type="nucleotide sequence ID" value="XM_060597662.1"/>
</dbReference>
<keyword evidence="4" id="KW-1185">Reference proteome</keyword>
<evidence type="ECO:0000256" key="2">
    <source>
        <dbReference type="SAM" id="SignalP"/>
    </source>
</evidence>
<reference evidence="3" key="1">
    <citation type="journal article" date="2023" name="BMC Genomics">
        <title>Chromosome-level genome assemblies of Cutaneotrichosporon spp. (Trichosporonales, Basidiomycota) reveal imbalanced evolution between nucleotide sequences and chromosome synteny.</title>
        <authorList>
            <person name="Kobayashi Y."/>
            <person name="Kayamori A."/>
            <person name="Aoki K."/>
            <person name="Shiwa Y."/>
            <person name="Matsutani M."/>
            <person name="Fujita N."/>
            <person name="Sugita T."/>
            <person name="Iwasaki W."/>
            <person name="Tanaka N."/>
            <person name="Takashima M."/>
        </authorList>
    </citation>
    <scope>NUCLEOTIDE SEQUENCE</scope>
    <source>
        <strain evidence="3">HIS019</strain>
    </source>
</reference>
<feature type="region of interest" description="Disordered" evidence="1">
    <location>
        <begin position="17"/>
        <end position="41"/>
    </location>
</feature>
<proteinExistence type="predicted"/>
<gene>
    <name evidence="3" type="ORF">CcaverHIS019_0206300</name>
</gene>
<organism evidence="3 4">
    <name type="scientific">Cutaneotrichosporon cavernicola</name>
    <dbReference type="NCBI Taxonomy" id="279322"/>
    <lineage>
        <taxon>Eukaryota</taxon>
        <taxon>Fungi</taxon>
        <taxon>Dikarya</taxon>
        <taxon>Basidiomycota</taxon>
        <taxon>Agaricomycotina</taxon>
        <taxon>Tremellomycetes</taxon>
        <taxon>Trichosporonales</taxon>
        <taxon>Trichosporonaceae</taxon>
        <taxon>Cutaneotrichosporon</taxon>
    </lineage>
</organism>
<dbReference type="GeneID" id="85493139"/>
<dbReference type="KEGG" id="ccac:CcaHIS019_0206300"/>
<sequence length="84" mass="8962">MKLALLFLIAAAFAAPAAQSDGEGGDPDAKPLPAADPNSDVDRQENLTIVCPYEARLFGDTSCRWYCGKNGWPYYMNGPCCCAG</sequence>
<dbReference type="Proteomes" id="UP001233271">
    <property type="component" value="Chromosome 2"/>
</dbReference>
<dbReference type="EMBL" id="AP028213">
    <property type="protein sequence ID" value="BEI89268.1"/>
    <property type="molecule type" value="Genomic_DNA"/>
</dbReference>
<dbReference type="AlphaFoldDB" id="A0AA48III2"/>
<feature type="chain" id="PRO_5041314624" evidence="2">
    <location>
        <begin position="21"/>
        <end position="84"/>
    </location>
</feature>
<keyword evidence="2" id="KW-0732">Signal</keyword>
<evidence type="ECO:0000256" key="1">
    <source>
        <dbReference type="SAM" id="MobiDB-lite"/>
    </source>
</evidence>
<name>A0AA48III2_9TREE</name>
<feature type="signal peptide" evidence="2">
    <location>
        <begin position="1"/>
        <end position="20"/>
    </location>
</feature>
<protein>
    <submittedName>
        <fullName evidence="3">Uncharacterized protein</fullName>
    </submittedName>
</protein>
<evidence type="ECO:0000313" key="4">
    <source>
        <dbReference type="Proteomes" id="UP001233271"/>
    </source>
</evidence>